<evidence type="ECO:0000313" key="2">
    <source>
        <dbReference type="EMBL" id="RXF67736.1"/>
    </source>
</evidence>
<gene>
    <name evidence="2" type="ORF">EKH83_18075</name>
</gene>
<sequence length="456" mass="52239">MKPPVHQTELDWVPPAIAALHWFIAAMGTEEWHRRRQGVVDYFRSIDTDKAPPQKLYHPIAYYDDWMAWYMYLVESIEQRPAVDDPFQSARVYPFFAAIGRQMTELQAVPGIDDRLKEMLNQRKNQPDSTLFELAVAILYIRNGWLVRFLKERLSEKTPDFEVSRDGKTFWVECKRLAKVTDFANEERAEWVKRFRHLTSAMRLLKISAHADVTFKIPIADVPEELLGQLFIYYVNTGWMKSGKIFSVDSISFQATPLDIAAINTRLDEEGPRVNSPAMIEVIAGNYEMHGSYTQLIDYAKYSDVGPEDGLHVLNRFCQGIHAAYSAKYTCLAASSIEKKAKDVRKVLKKAVDQITGEQEGIIHIGYETVNGPEVELVRHQRTKDTVTGFDYRGTQIEAVYCHAIQPLVKIGEFECAETTLYFEKHPGQILDKNLLLDSPGSPSRNGTHWEEDLNN</sequence>
<protein>
    <submittedName>
        <fullName evidence="2">Uncharacterized protein</fullName>
    </submittedName>
</protein>
<evidence type="ECO:0000256" key="1">
    <source>
        <dbReference type="SAM" id="MobiDB-lite"/>
    </source>
</evidence>
<dbReference type="EMBL" id="RXOC01000015">
    <property type="protein sequence ID" value="RXF67736.1"/>
    <property type="molecule type" value="Genomic_DNA"/>
</dbReference>
<feature type="region of interest" description="Disordered" evidence="1">
    <location>
        <begin position="434"/>
        <end position="456"/>
    </location>
</feature>
<name>A0A4Q0M502_9SPHI</name>
<comment type="caution">
    <text evidence="2">The sequence shown here is derived from an EMBL/GenBank/DDBJ whole genome shotgun (WGS) entry which is preliminary data.</text>
</comment>
<dbReference type="Proteomes" id="UP000290848">
    <property type="component" value="Unassembled WGS sequence"/>
</dbReference>
<reference evidence="2 3" key="1">
    <citation type="submission" date="2018-12" db="EMBL/GenBank/DDBJ databases">
        <title>The Draft Genome Sequence of the Soil Bacterium Pedobacter tournemirensis R1.</title>
        <authorList>
            <person name="He J."/>
        </authorList>
    </citation>
    <scope>NUCLEOTIDE SEQUENCE [LARGE SCALE GENOMIC DNA]</scope>
    <source>
        <strain evidence="2 3">R1</strain>
    </source>
</reference>
<evidence type="ECO:0000313" key="3">
    <source>
        <dbReference type="Proteomes" id="UP000290848"/>
    </source>
</evidence>
<dbReference type="RefSeq" id="WP_128770869.1">
    <property type="nucleotide sequence ID" value="NZ_RXOC01000015.1"/>
</dbReference>
<accession>A0A4Q0M502</accession>
<proteinExistence type="predicted"/>
<dbReference type="AlphaFoldDB" id="A0A4Q0M502"/>
<organism evidence="2 3">
    <name type="scientific">Arcticibacter tournemirensis</name>
    <dbReference type="NCBI Taxonomy" id="699437"/>
    <lineage>
        <taxon>Bacteria</taxon>
        <taxon>Pseudomonadati</taxon>
        <taxon>Bacteroidota</taxon>
        <taxon>Sphingobacteriia</taxon>
        <taxon>Sphingobacteriales</taxon>
        <taxon>Sphingobacteriaceae</taxon>
        <taxon>Arcticibacter</taxon>
    </lineage>
</organism>